<dbReference type="Gene3D" id="3.40.5.10">
    <property type="entry name" value="Ribosomal protein L9, N-terminal domain"/>
    <property type="match status" value="1"/>
</dbReference>
<name>A0A7V5HYG8_UNCAE</name>
<evidence type="ECO:0000256" key="5">
    <source>
        <dbReference type="ARBA" id="ARBA00023274"/>
    </source>
</evidence>
<gene>
    <name evidence="7" type="primary">rplI</name>
    <name evidence="10" type="ORF">ENL39_01930</name>
</gene>
<dbReference type="InterPro" id="IPR020070">
    <property type="entry name" value="Ribosomal_bL9_N"/>
</dbReference>
<protein>
    <recommendedName>
        <fullName evidence="6 7">Large ribosomal subunit protein bL9</fullName>
    </recommendedName>
</protein>
<sequence>MKVILRENVENLGTKDEIVQVSDGYARNFLIPRGLALPATPSELKKWEERKRIEKQKAEREKFKAKKIEEKLKNVTLVIEREVGEEGKLFGSVTTHDIASQIKKDFNVSIDHRKINLDQPIRVIGIRDISIRLHPEVEIPLKVEVKKRSENGEKK</sequence>
<dbReference type="Pfam" id="PF03948">
    <property type="entry name" value="Ribosomal_L9_C"/>
    <property type="match status" value="1"/>
</dbReference>
<evidence type="ECO:0000259" key="8">
    <source>
        <dbReference type="Pfam" id="PF01281"/>
    </source>
</evidence>
<dbReference type="InterPro" id="IPR020069">
    <property type="entry name" value="Ribosomal_bL9_C"/>
</dbReference>
<dbReference type="Gene3D" id="3.10.430.100">
    <property type="entry name" value="Ribosomal protein L9, C-terminal domain"/>
    <property type="match status" value="1"/>
</dbReference>
<dbReference type="GO" id="GO:0003735">
    <property type="term" value="F:structural constituent of ribosome"/>
    <property type="evidence" value="ECO:0007669"/>
    <property type="project" value="InterPro"/>
</dbReference>
<comment type="caution">
    <text evidence="10">The sequence shown here is derived from an EMBL/GenBank/DDBJ whole genome shotgun (WGS) entry which is preliminary data.</text>
</comment>
<dbReference type="InterPro" id="IPR036935">
    <property type="entry name" value="Ribosomal_bL9_N_sf"/>
</dbReference>
<comment type="similarity">
    <text evidence="1 7">Belongs to the bacterial ribosomal protein bL9 family.</text>
</comment>
<dbReference type="GO" id="GO:0019843">
    <property type="term" value="F:rRNA binding"/>
    <property type="evidence" value="ECO:0007669"/>
    <property type="project" value="UniProtKB-UniRule"/>
</dbReference>
<dbReference type="InterPro" id="IPR020594">
    <property type="entry name" value="Ribosomal_bL9_bac/chp"/>
</dbReference>
<dbReference type="NCBIfam" id="TIGR00158">
    <property type="entry name" value="L9"/>
    <property type="match status" value="1"/>
</dbReference>
<keyword evidence="4 7" id="KW-0689">Ribosomal protein</keyword>
<dbReference type="Proteomes" id="UP000886070">
    <property type="component" value="Unassembled WGS sequence"/>
</dbReference>
<evidence type="ECO:0000313" key="10">
    <source>
        <dbReference type="EMBL" id="HHF98229.1"/>
    </source>
</evidence>
<proteinExistence type="inferred from homology"/>
<evidence type="ECO:0000256" key="1">
    <source>
        <dbReference type="ARBA" id="ARBA00010605"/>
    </source>
</evidence>
<feature type="domain" description="Large ribosomal subunit protein bL9 C-terminal" evidence="9">
    <location>
        <begin position="64"/>
        <end position="146"/>
    </location>
</feature>
<dbReference type="InterPro" id="IPR000244">
    <property type="entry name" value="Ribosomal_bL9"/>
</dbReference>
<keyword evidence="2 7" id="KW-0699">rRNA-binding</keyword>
<evidence type="ECO:0000256" key="2">
    <source>
        <dbReference type="ARBA" id="ARBA00022730"/>
    </source>
</evidence>
<dbReference type="SUPFAM" id="SSF55658">
    <property type="entry name" value="L9 N-domain-like"/>
    <property type="match status" value="1"/>
</dbReference>
<evidence type="ECO:0000259" key="9">
    <source>
        <dbReference type="Pfam" id="PF03948"/>
    </source>
</evidence>
<dbReference type="HAMAP" id="MF_00503">
    <property type="entry name" value="Ribosomal_bL9"/>
    <property type="match status" value="1"/>
</dbReference>
<accession>A0A7V5HYG8</accession>
<dbReference type="GO" id="GO:0005840">
    <property type="term" value="C:ribosome"/>
    <property type="evidence" value="ECO:0007669"/>
    <property type="project" value="UniProtKB-KW"/>
</dbReference>
<dbReference type="InterPro" id="IPR036791">
    <property type="entry name" value="Ribosomal_bL9_C_sf"/>
</dbReference>
<evidence type="ECO:0000256" key="4">
    <source>
        <dbReference type="ARBA" id="ARBA00022980"/>
    </source>
</evidence>
<dbReference type="GO" id="GO:1990904">
    <property type="term" value="C:ribonucleoprotein complex"/>
    <property type="evidence" value="ECO:0007669"/>
    <property type="project" value="UniProtKB-KW"/>
</dbReference>
<evidence type="ECO:0000256" key="6">
    <source>
        <dbReference type="ARBA" id="ARBA00035292"/>
    </source>
</evidence>
<dbReference type="InterPro" id="IPR009027">
    <property type="entry name" value="Ribosomal_bL9/RNase_H1_N"/>
</dbReference>
<dbReference type="GO" id="GO:0006412">
    <property type="term" value="P:translation"/>
    <property type="evidence" value="ECO:0007669"/>
    <property type="project" value="UniProtKB-UniRule"/>
</dbReference>
<dbReference type="Pfam" id="PF01281">
    <property type="entry name" value="Ribosomal_L9_N"/>
    <property type="match status" value="1"/>
</dbReference>
<organism evidence="10">
    <name type="scientific">Aerophobetes bacterium</name>
    <dbReference type="NCBI Taxonomy" id="2030807"/>
    <lineage>
        <taxon>Bacteria</taxon>
        <taxon>Candidatus Aerophobota</taxon>
    </lineage>
</organism>
<dbReference type="PANTHER" id="PTHR21368">
    <property type="entry name" value="50S RIBOSOMAL PROTEIN L9"/>
    <property type="match status" value="1"/>
</dbReference>
<keyword evidence="5 7" id="KW-0687">Ribonucleoprotein</keyword>
<dbReference type="EMBL" id="DRTT01000059">
    <property type="protein sequence ID" value="HHF98229.1"/>
    <property type="molecule type" value="Genomic_DNA"/>
</dbReference>
<evidence type="ECO:0000256" key="7">
    <source>
        <dbReference type="HAMAP-Rule" id="MF_00503"/>
    </source>
</evidence>
<dbReference type="AlphaFoldDB" id="A0A7V5HYG8"/>
<reference evidence="10" key="1">
    <citation type="journal article" date="2020" name="mSystems">
        <title>Genome- and Community-Level Interaction Insights into Carbon Utilization and Element Cycling Functions of Hydrothermarchaeota in Hydrothermal Sediment.</title>
        <authorList>
            <person name="Zhou Z."/>
            <person name="Liu Y."/>
            <person name="Xu W."/>
            <person name="Pan J."/>
            <person name="Luo Z.H."/>
            <person name="Li M."/>
        </authorList>
    </citation>
    <scope>NUCLEOTIDE SEQUENCE [LARGE SCALE GENOMIC DNA]</scope>
    <source>
        <strain evidence="10">HyVt-92</strain>
    </source>
</reference>
<keyword evidence="3 7" id="KW-0694">RNA-binding</keyword>
<dbReference type="SUPFAM" id="SSF55653">
    <property type="entry name" value="Ribosomal protein L9 C-domain"/>
    <property type="match status" value="1"/>
</dbReference>
<feature type="domain" description="Ribosomal protein L9" evidence="8">
    <location>
        <begin position="1"/>
        <end position="46"/>
    </location>
</feature>
<evidence type="ECO:0000256" key="3">
    <source>
        <dbReference type="ARBA" id="ARBA00022884"/>
    </source>
</evidence>
<comment type="function">
    <text evidence="7">Binds to the 23S rRNA.</text>
</comment>